<evidence type="ECO:0000256" key="3">
    <source>
        <dbReference type="ARBA" id="ARBA00022801"/>
    </source>
</evidence>
<protein>
    <submittedName>
        <fullName evidence="7">Dynamin family protein</fullName>
    </submittedName>
</protein>
<gene>
    <name evidence="7" type="ORF">NO357_13345</name>
</gene>
<evidence type="ECO:0000259" key="6">
    <source>
        <dbReference type="Pfam" id="PF00350"/>
    </source>
</evidence>
<keyword evidence="3" id="KW-0378">Hydrolase</keyword>
<feature type="domain" description="Dynamin N-terminal" evidence="6">
    <location>
        <begin position="72"/>
        <end position="307"/>
    </location>
</feature>
<accession>A0AAE4B4B9</accession>
<dbReference type="EMBL" id="JANHAX010000003">
    <property type="protein sequence ID" value="MDQ2090888.1"/>
    <property type="molecule type" value="Genomic_DNA"/>
</dbReference>
<name>A0AAE4B4B9_9RHOB</name>
<keyword evidence="8" id="KW-1185">Reference proteome</keyword>
<reference evidence="7" key="1">
    <citation type="submission" date="2022-07" db="EMBL/GenBank/DDBJ databases">
        <authorList>
            <person name="Otstavnykh N."/>
            <person name="Isaeva M."/>
            <person name="Bystritskaya E."/>
        </authorList>
    </citation>
    <scope>NUCLEOTIDE SEQUENCE</scope>
    <source>
        <strain evidence="7">KCTC 52189</strain>
    </source>
</reference>
<keyword evidence="5" id="KW-0472">Membrane</keyword>
<dbReference type="GO" id="GO:0005525">
    <property type="term" value="F:GTP binding"/>
    <property type="evidence" value="ECO:0007669"/>
    <property type="project" value="UniProtKB-KW"/>
</dbReference>
<comment type="subcellular location">
    <subcellularLocation>
        <location evidence="1">Membrane</location>
    </subcellularLocation>
</comment>
<dbReference type="InterPro" id="IPR027094">
    <property type="entry name" value="Mitofusin_fam"/>
</dbReference>
<evidence type="ECO:0000313" key="8">
    <source>
        <dbReference type="Proteomes" id="UP001226762"/>
    </source>
</evidence>
<sequence length="690" mass="76340">MNIEADIVPTTEIRASARPTNLRAGMDDLAAFADRARQLGEALDSLSQVAEKGAARSVKRLKDQLDEFEPSVTILGQVKSGKTSLINAMAGWADLLPADVNPWTSVVTSLHLEPGRSRKETGARFQFMAEDEWNRLTTKGGRMGELAGRAGADSELQKLQAQVEMIREKSRARLGRNFELLMGQKHEYGYFDKNLLERYICLGDDFDLEEGSDAAGTGDEQGRFADITRSADLYLNCQTVPFRMCLRDTPGVNDTFLLREQITIKAVRDSRLCVVVLSAGQALTSVDMGLIRLISNLNSRDVIIFVNRIDELPDPANQIAEIEDSIRQTLKDHHGPHDTEIVFGSAYWANKALTGELQEMTEDHSKTLLDWAAANLTPGRSDQSPANMVWDLSGVPALLNAISQRAVVHLGDPCLTEIASAAVTVATSQAASKSIRLHAQKSATPVSGKELLAGFDRVEQKSLAALDAELERLMVDYQQRADRAHATFVDRATHSLIKHLEDWGEHVVWEYDPSGLRILLRSAHSLLGSRSQTAAKKLYEQAIRDIAELLVSGFGDAVEGIQIGIPDVPETPPPVALGQTIALDFNDGWWVNWWRRKRGYAAFAKQFKQLIASETEQFMVQMKEDQPAENRAVLMGKLQAEFDGYRNILYDLIENASADRDLKAELSGEDESRQREVLDGALTTLRAFAA</sequence>
<evidence type="ECO:0000313" key="7">
    <source>
        <dbReference type="EMBL" id="MDQ2090888.1"/>
    </source>
</evidence>
<dbReference type="AlphaFoldDB" id="A0AAE4B4B9"/>
<organism evidence="7 8">
    <name type="scientific">Marimonas arenosa</name>
    <dbReference type="NCBI Taxonomy" id="1795305"/>
    <lineage>
        <taxon>Bacteria</taxon>
        <taxon>Pseudomonadati</taxon>
        <taxon>Pseudomonadota</taxon>
        <taxon>Alphaproteobacteria</taxon>
        <taxon>Rhodobacterales</taxon>
        <taxon>Paracoccaceae</taxon>
        <taxon>Marimonas</taxon>
    </lineage>
</organism>
<keyword evidence="2" id="KW-0547">Nucleotide-binding</keyword>
<dbReference type="Gene3D" id="3.40.50.300">
    <property type="entry name" value="P-loop containing nucleotide triphosphate hydrolases"/>
    <property type="match status" value="1"/>
</dbReference>
<evidence type="ECO:0000256" key="1">
    <source>
        <dbReference type="ARBA" id="ARBA00004370"/>
    </source>
</evidence>
<dbReference type="SUPFAM" id="SSF52540">
    <property type="entry name" value="P-loop containing nucleoside triphosphate hydrolases"/>
    <property type="match status" value="1"/>
</dbReference>
<dbReference type="PANTHER" id="PTHR10465">
    <property type="entry name" value="TRANSMEMBRANE GTPASE FZO1"/>
    <property type="match status" value="1"/>
</dbReference>
<evidence type="ECO:0000256" key="5">
    <source>
        <dbReference type="ARBA" id="ARBA00023136"/>
    </source>
</evidence>
<dbReference type="InterPro" id="IPR045063">
    <property type="entry name" value="Dynamin_N"/>
</dbReference>
<dbReference type="Pfam" id="PF00350">
    <property type="entry name" value="Dynamin_N"/>
    <property type="match status" value="1"/>
</dbReference>
<proteinExistence type="predicted"/>
<dbReference type="GO" id="GO:0016020">
    <property type="term" value="C:membrane"/>
    <property type="evidence" value="ECO:0007669"/>
    <property type="project" value="UniProtKB-SubCell"/>
</dbReference>
<reference evidence="7" key="2">
    <citation type="submission" date="2023-02" db="EMBL/GenBank/DDBJ databases">
        <title>'Rhodoalgimonas zhirmunskyi' gen. nov., isolated from a red alga.</title>
        <authorList>
            <person name="Nedashkovskaya O.I."/>
            <person name="Otstavnykh N.Y."/>
            <person name="Bystritskaya E.P."/>
            <person name="Balabanova L.A."/>
            <person name="Isaeva M.P."/>
        </authorList>
    </citation>
    <scope>NUCLEOTIDE SEQUENCE</scope>
    <source>
        <strain evidence="7">KCTC 52189</strain>
    </source>
</reference>
<keyword evidence="4" id="KW-0342">GTP-binding</keyword>
<evidence type="ECO:0000256" key="4">
    <source>
        <dbReference type="ARBA" id="ARBA00023134"/>
    </source>
</evidence>
<dbReference type="GO" id="GO:0003924">
    <property type="term" value="F:GTPase activity"/>
    <property type="evidence" value="ECO:0007669"/>
    <property type="project" value="InterPro"/>
</dbReference>
<dbReference type="Proteomes" id="UP001226762">
    <property type="component" value="Unassembled WGS sequence"/>
</dbReference>
<dbReference type="InterPro" id="IPR027417">
    <property type="entry name" value="P-loop_NTPase"/>
</dbReference>
<evidence type="ECO:0000256" key="2">
    <source>
        <dbReference type="ARBA" id="ARBA00022741"/>
    </source>
</evidence>
<comment type="caution">
    <text evidence="7">The sequence shown here is derived from an EMBL/GenBank/DDBJ whole genome shotgun (WGS) entry which is preliminary data.</text>
</comment>
<dbReference type="RefSeq" id="WP_306736154.1">
    <property type="nucleotide sequence ID" value="NZ_JANHAX010000003.1"/>
</dbReference>
<dbReference type="PANTHER" id="PTHR10465:SF0">
    <property type="entry name" value="SARCALUMENIN"/>
    <property type="match status" value="1"/>
</dbReference>